<sequence>MARVTRNALQLLGLLAGLLCCGAATAQSLVPVLAAAARHEHGEGVPRDETLAANLYCYAARLGDANAQYALGWMIANGRGLARDDGMAWRLFALAAGQQHAQAATLMASMPAHSDAALPACMQPPPAPVVAAAAPVPDAVALPSYPASTAPVQRLVERLAPAYDIDPALALAVIAVESGFRANAVSPRNAQGLMQLIPATARRFGVVNPFDPEANIRGGLAYLRWLVGQFNGDVRLVAAAYNAGENAVRRHGGVPPFRETRNYVQRIVSLYSSPIHDYHRKVTRQSLPHE</sequence>
<evidence type="ECO:0000259" key="3">
    <source>
        <dbReference type="Pfam" id="PF01464"/>
    </source>
</evidence>
<dbReference type="CDD" id="cd00254">
    <property type="entry name" value="LT-like"/>
    <property type="match status" value="1"/>
</dbReference>
<proteinExistence type="inferred from homology"/>
<feature type="signal peptide" evidence="2">
    <location>
        <begin position="1"/>
        <end position="26"/>
    </location>
</feature>
<organism evidence="4 7">
    <name type="scientific">Pseudoduganella plicata</name>
    <dbReference type="NCBI Taxonomy" id="321984"/>
    <lineage>
        <taxon>Bacteria</taxon>
        <taxon>Pseudomonadati</taxon>
        <taxon>Pseudomonadota</taxon>
        <taxon>Betaproteobacteria</taxon>
        <taxon>Burkholderiales</taxon>
        <taxon>Oxalobacteraceae</taxon>
        <taxon>Telluria group</taxon>
        <taxon>Pseudoduganella</taxon>
    </lineage>
</organism>
<dbReference type="InterPro" id="IPR023346">
    <property type="entry name" value="Lysozyme-like_dom_sf"/>
</dbReference>
<accession>A0A4V1ATZ1</accession>
<feature type="chain" id="PRO_5044609889" evidence="2">
    <location>
        <begin position="27"/>
        <end position="290"/>
    </location>
</feature>
<dbReference type="InterPro" id="IPR000189">
    <property type="entry name" value="Transglyc_AS"/>
</dbReference>
<dbReference type="Proteomes" id="UP000294359">
    <property type="component" value="Chromosome"/>
</dbReference>
<evidence type="ECO:0000313" key="7">
    <source>
        <dbReference type="Proteomes" id="UP000619512"/>
    </source>
</evidence>
<dbReference type="OrthoDB" id="9815002at2"/>
<evidence type="ECO:0000313" key="5">
    <source>
        <dbReference type="EMBL" id="QBQ37348.1"/>
    </source>
</evidence>
<dbReference type="SMART" id="SM00671">
    <property type="entry name" value="SEL1"/>
    <property type="match status" value="2"/>
</dbReference>
<reference evidence="5 6" key="2">
    <citation type="submission" date="2019-03" db="EMBL/GenBank/DDBJ databases">
        <title>Draft Genome Sequences of Six Type Strains of the Genus Massilia.</title>
        <authorList>
            <person name="Miess H."/>
            <person name="Frediansyhah A."/>
            <person name="Gross H."/>
        </authorList>
    </citation>
    <scope>NUCLEOTIDE SEQUENCE [LARGE SCALE GENOMIC DNA]</scope>
    <source>
        <strain evidence="5 6">DSM 17505</strain>
    </source>
</reference>
<dbReference type="InterPro" id="IPR011990">
    <property type="entry name" value="TPR-like_helical_dom_sf"/>
</dbReference>
<dbReference type="SUPFAM" id="SSF53955">
    <property type="entry name" value="Lysozyme-like"/>
    <property type="match status" value="1"/>
</dbReference>
<keyword evidence="2" id="KW-0732">Signal</keyword>
<reference evidence="4" key="3">
    <citation type="submission" date="2022-12" db="EMBL/GenBank/DDBJ databases">
        <authorList>
            <person name="Sun Q."/>
            <person name="Kim S."/>
        </authorList>
    </citation>
    <scope>NUCLEOTIDE SEQUENCE</scope>
    <source>
        <strain evidence="4">KCTC 12344</strain>
    </source>
</reference>
<keyword evidence="6" id="KW-1185">Reference proteome</keyword>
<name>A0A4V1ATZ1_9BURK</name>
<dbReference type="EMBL" id="CP038026">
    <property type="protein sequence ID" value="QBQ37348.1"/>
    <property type="molecule type" value="Genomic_DNA"/>
</dbReference>
<dbReference type="PANTHER" id="PTHR37423:SF2">
    <property type="entry name" value="MEMBRANE-BOUND LYTIC MUREIN TRANSGLYCOSYLASE C"/>
    <property type="match status" value="1"/>
</dbReference>
<evidence type="ECO:0000313" key="4">
    <source>
        <dbReference type="EMBL" id="GGZ08990.1"/>
    </source>
</evidence>
<dbReference type="EMBL" id="BMWW01000012">
    <property type="protein sequence ID" value="GGZ08990.1"/>
    <property type="molecule type" value="Genomic_DNA"/>
</dbReference>
<comment type="similarity">
    <text evidence="1">Belongs to the transglycosylase Slt family.</text>
</comment>
<evidence type="ECO:0000256" key="2">
    <source>
        <dbReference type="SAM" id="SignalP"/>
    </source>
</evidence>
<dbReference type="AlphaFoldDB" id="A0A4V1ATZ1"/>
<dbReference type="InterPro" id="IPR006597">
    <property type="entry name" value="Sel1-like"/>
</dbReference>
<dbReference type="SUPFAM" id="SSF81901">
    <property type="entry name" value="HCP-like"/>
    <property type="match status" value="1"/>
</dbReference>
<dbReference type="Proteomes" id="UP000619512">
    <property type="component" value="Unassembled WGS sequence"/>
</dbReference>
<feature type="domain" description="Transglycosylase SLT" evidence="3">
    <location>
        <begin position="159"/>
        <end position="262"/>
    </location>
</feature>
<dbReference type="GO" id="GO:0016020">
    <property type="term" value="C:membrane"/>
    <property type="evidence" value="ECO:0007669"/>
    <property type="project" value="InterPro"/>
</dbReference>
<dbReference type="PROSITE" id="PS00922">
    <property type="entry name" value="TRANSGLYCOSYLASE"/>
    <property type="match status" value="1"/>
</dbReference>
<reference evidence="4" key="1">
    <citation type="journal article" date="2014" name="Int. J. Syst. Evol. Microbiol.">
        <title>Complete genome sequence of Corynebacterium casei LMG S-19264T (=DSM 44701T), isolated from a smear-ripened cheese.</title>
        <authorList>
            <consortium name="US DOE Joint Genome Institute (JGI-PGF)"/>
            <person name="Walter F."/>
            <person name="Albersmeier A."/>
            <person name="Kalinowski J."/>
            <person name="Ruckert C."/>
        </authorList>
    </citation>
    <scope>NUCLEOTIDE SEQUENCE</scope>
    <source>
        <strain evidence="4">KCTC 12344</strain>
    </source>
</reference>
<dbReference type="Pfam" id="PF08238">
    <property type="entry name" value="Sel1"/>
    <property type="match status" value="2"/>
</dbReference>
<gene>
    <name evidence="5" type="ORF">E1742_15130</name>
    <name evidence="4" type="ORF">GCM10007388_48130</name>
</gene>
<dbReference type="Gene3D" id="1.10.530.10">
    <property type="match status" value="1"/>
</dbReference>
<dbReference type="PANTHER" id="PTHR37423">
    <property type="entry name" value="SOLUBLE LYTIC MUREIN TRANSGLYCOSYLASE-RELATED"/>
    <property type="match status" value="1"/>
</dbReference>
<dbReference type="InterPro" id="IPR008258">
    <property type="entry name" value="Transglycosylase_SLT_dom_1"/>
</dbReference>
<dbReference type="RefSeq" id="WP_134385749.1">
    <property type="nucleotide sequence ID" value="NZ_BMWW01000012.1"/>
</dbReference>
<protein>
    <submittedName>
        <fullName evidence="4">Lytic transglycosylase</fullName>
    </submittedName>
</protein>
<evidence type="ECO:0000256" key="1">
    <source>
        <dbReference type="ARBA" id="ARBA00007734"/>
    </source>
</evidence>
<dbReference type="GO" id="GO:0000270">
    <property type="term" value="P:peptidoglycan metabolic process"/>
    <property type="evidence" value="ECO:0007669"/>
    <property type="project" value="InterPro"/>
</dbReference>
<evidence type="ECO:0000313" key="6">
    <source>
        <dbReference type="Proteomes" id="UP000294359"/>
    </source>
</evidence>
<dbReference type="Pfam" id="PF01464">
    <property type="entry name" value="SLT"/>
    <property type="match status" value="1"/>
</dbReference>
<dbReference type="GO" id="GO:0008933">
    <property type="term" value="F:peptidoglycan lytic transglycosylase activity"/>
    <property type="evidence" value="ECO:0007669"/>
    <property type="project" value="InterPro"/>
</dbReference>
<dbReference type="Gene3D" id="1.25.40.10">
    <property type="entry name" value="Tetratricopeptide repeat domain"/>
    <property type="match status" value="1"/>
</dbReference>